<organism evidence="2 3">
    <name type="scientific">Streptomyces alkaliphilus</name>
    <dbReference type="NCBI Taxonomy" id="1472722"/>
    <lineage>
        <taxon>Bacteria</taxon>
        <taxon>Bacillati</taxon>
        <taxon>Actinomycetota</taxon>
        <taxon>Actinomycetes</taxon>
        <taxon>Kitasatosporales</taxon>
        <taxon>Streptomycetaceae</taxon>
        <taxon>Streptomyces</taxon>
    </lineage>
</organism>
<keyword evidence="2" id="KW-0808">Transferase</keyword>
<accession>A0A7W3Y2W8</accession>
<dbReference type="AlphaFoldDB" id="A0A7W3Y2W8"/>
<feature type="compositionally biased region" description="Low complexity" evidence="1">
    <location>
        <begin position="17"/>
        <end position="31"/>
    </location>
</feature>
<dbReference type="SUPFAM" id="SSF53335">
    <property type="entry name" value="S-adenosyl-L-methionine-dependent methyltransferases"/>
    <property type="match status" value="1"/>
</dbReference>
<comment type="caution">
    <text evidence="2">The sequence shown here is derived from an EMBL/GenBank/DDBJ whole genome shotgun (WGS) entry which is preliminary data.</text>
</comment>
<proteinExistence type="predicted"/>
<protein>
    <submittedName>
        <fullName evidence="2">Class I SAM-dependent methyltransferase</fullName>
    </submittedName>
</protein>
<dbReference type="GO" id="GO:0008168">
    <property type="term" value="F:methyltransferase activity"/>
    <property type="evidence" value="ECO:0007669"/>
    <property type="project" value="UniProtKB-KW"/>
</dbReference>
<dbReference type="GO" id="GO:0032259">
    <property type="term" value="P:methylation"/>
    <property type="evidence" value="ECO:0007669"/>
    <property type="project" value="UniProtKB-KW"/>
</dbReference>
<sequence>MVVGAATEGTGAGGGSRPRPGARPTGTVTRGTTHRNRLRRMDRWIVAEHGAALRRSPRPPLAVDLGYGAAPWTAVELAGRLRVVRPDVRLLGLEIDPARVAAATPFAGEGLSFGRGGFEVPLGGFGAPGGRPLLIRAANVLRQYPEEEVPTAWRLMCGRLAPDGLLVEGTCDEIGRRHAWVALGPEGPRTLTLAARLADLDTPGDLAERLPKALIHRNVPGEPVHAWLRDLDRAWAAAAPFGALGARQRWLRTVRSVAADWPVRGGHARHRQGEVTVDWSAVAPR</sequence>
<reference evidence="3" key="1">
    <citation type="submission" date="2019-10" db="EMBL/GenBank/DDBJ databases">
        <title>Streptomyces sp. nov., a novel actinobacterium isolated from alkaline environment.</title>
        <authorList>
            <person name="Golinska P."/>
        </authorList>
    </citation>
    <scope>NUCLEOTIDE SEQUENCE [LARGE SCALE GENOMIC DNA]</scope>
    <source>
        <strain evidence="3">DSM 42118</strain>
    </source>
</reference>
<keyword evidence="3" id="KW-1185">Reference proteome</keyword>
<dbReference type="Proteomes" id="UP000538929">
    <property type="component" value="Unassembled WGS sequence"/>
</dbReference>
<feature type="region of interest" description="Disordered" evidence="1">
    <location>
        <begin position="1"/>
        <end position="35"/>
    </location>
</feature>
<dbReference type="InterPro" id="IPR029063">
    <property type="entry name" value="SAM-dependent_MTases_sf"/>
</dbReference>
<dbReference type="RefSeq" id="WP_182607273.1">
    <property type="nucleotide sequence ID" value="NZ_VKHT01000628.1"/>
</dbReference>
<name>A0A7W3Y2W8_9ACTN</name>
<dbReference type="EMBL" id="VKHT01000628">
    <property type="protein sequence ID" value="MBB0245846.1"/>
    <property type="molecule type" value="Genomic_DNA"/>
</dbReference>
<keyword evidence="2" id="KW-0489">Methyltransferase</keyword>
<evidence type="ECO:0000256" key="1">
    <source>
        <dbReference type="SAM" id="MobiDB-lite"/>
    </source>
</evidence>
<evidence type="ECO:0000313" key="2">
    <source>
        <dbReference type="EMBL" id="MBB0245846.1"/>
    </source>
</evidence>
<gene>
    <name evidence="2" type="ORF">FNQ90_17465</name>
</gene>
<evidence type="ECO:0000313" key="3">
    <source>
        <dbReference type="Proteomes" id="UP000538929"/>
    </source>
</evidence>